<evidence type="ECO:0008006" key="3">
    <source>
        <dbReference type="Google" id="ProtNLM"/>
    </source>
</evidence>
<name>A0A1W7D175_9ACTN</name>
<keyword evidence="2" id="KW-1185">Reference proteome</keyword>
<reference evidence="1 2" key="1">
    <citation type="submission" date="2017-05" db="EMBL/GenBank/DDBJ databases">
        <title>Complete genome sequence of Streptomyces sp. SCSIO 03032 revealed the diverse biosynthetic pathways for its bioactive secondary metabolites.</title>
        <authorList>
            <person name="Ma L."/>
            <person name="Zhu Y."/>
            <person name="Zhang W."/>
            <person name="Zhang G."/>
            <person name="Tian X."/>
            <person name="Zhang S."/>
            <person name="Zhang C."/>
        </authorList>
    </citation>
    <scope>NUCLEOTIDE SEQUENCE [LARGE SCALE GENOMIC DNA]</scope>
    <source>
        <strain evidence="1 2">SCSIO 03032</strain>
    </source>
</reference>
<gene>
    <name evidence="1" type="ORF">CAG99_17030</name>
</gene>
<sequence length="136" mass="14980">MEKAERLAGHLRDADVYRHNLTFGPGNVVLHELATHIELERPRRAVAMVDDLTGVSLPGLAPTSIGHLHIDAARAHLAAGDRDEALQSLLRAREAAPQMARIHPMAREVLRVLVSLHRRSKPELAILAKWAGLHEA</sequence>
<accession>A0A1W7D175</accession>
<proteinExistence type="predicted"/>
<evidence type="ECO:0000313" key="2">
    <source>
        <dbReference type="Proteomes" id="UP000194218"/>
    </source>
</evidence>
<protein>
    <recommendedName>
        <fullName evidence="3">Tetratricopeptide repeat-containing protein</fullName>
    </recommendedName>
</protein>
<dbReference type="AlphaFoldDB" id="A0A1W7D175"/>
<dbReference type="KEGG" id="smao:CAG99_17030"/>
<dbReference type="EMBL" id="CP021121">
    <property type="protein sequence ID" value="ARQ70320.1"/>
    <property type="molecule type" value="Genomic_DNA"/>
</dbReference>
<dbReference type="Proteomes" id="UP000194218">
    <property type="component" value="Chromosome"/>
</dbReference>
<organism evidence="1 2">
    <name type="scientific">Streptomyces marincola</name>
    <dbReference type="NCBI Taxonomy" id="2878388"/>
    <lineage>
        <taxon>Bacteria</taxon>
        <taxon>Bacillati</taxon>
        <taxon>Actinomycetota</taxon>
        <taxon>Actinomycetes</taxon>
        <taxon>Kitasatosporales</taxon>
        <taxon>Streptomycetaceae</taxon>
        <taxon>Streptomyces</taxon>
    </lineage>
</organism>
<evidence type="ECO:0000313" key="1">
    <source>
        <dbReference type="EMBL" id="ARQ70320.1"/>
    </source>
</evidence>